<feature type="transmembrane region" description="Helical" evidence="2">
    <location>
        <begin position="282"/>
        <end position="302"/>
    </location>
</feature>
<reference evidence="5" key="2">
    <citation type="submission" date="2020-04" db="EMBL/GenBank/DDBJ databases">
        <authorList>
            <consortium name="NCBI Genome Project"/>
        </authorList>
    </citation>
    <scope>NUCLEOTIDE SEQUENCE</scope>
    <source>
        <strain evidence="5">CBS 304.34</strain>
    </source>
</reference>
<dbReference type="Proteomes" id="UP000504636">
    <property type="component" value="Unplaced"/>
</dbReference>
<dbReference type="PANTHER" id="PTHR42024:SF1">
    <property type="entry name" value="AMINO ACID PERMEASE_ SLC12A DOMAIN-CONTAINING PROTEIN"/>
    <property type="match status" value="1"/>
</dbReference>
<feature type="transmembrane region" description="Helical" evidence="2">
    <location>
        <begin position="308"/>
        <end position="327"/>
    </location>
</feature>
<feature type="transmembrane region" description="Helical" evidence="2">
    <location>
        <begin position="165"/>
        <end position="186"/>
    </location>
</feature>
<name>A0A6A6YN56_9PEZI</name>
<keyword evidence="2" id="KW-1133">Transmembrane helix</keyword>
<sequence length="369" mass="41134">MTSPATTETVDHADAVPHASTLQVPGQDDTVPLHHGTTSAIHSGNPSTSHTPAGSRAPSVRNHLPNNQIVYTDLDFTRPPGLNYSLRPRKKAIAIFWTLILLDCVAMPIALYFGLWYGTSLSPNAVFSISTGALGTVSIVEYFLRFYRLWKKGSTCRVIGAQRFYLDWFHWNLSVAWFFVMIELIAGTVPAHPPIRLLAMPVSTMCFAIGTEMLIIDIARFFGMRAPCRISSLPMGAPLRPGIYAYIEDVCAVDGSGGTEFRQRLNLRYQASHMFRQMLHRLTLFWALGAILISAATTAIIFTINHDVAYVLGWTIPFAWAGIWALITTKWVQVSLRHEYASWEEVKCECFHVISTGFQNLTNLLTGKP</sequence>
<dbReference type="AlphaFoldDB" id="A0A6A6YN56"/>
<dbReference type="EMBL" id="MU003700">
    <property type="protein sequence ID" value="KAF2810013.1"/>
    <property type="molecule type" value="Genomic_DNA"/>
</dbReference>
<dbReference type="RefSeq" id="XP_033576977.1">
    <property type="nucleotide sequence ID" value="XM_033716777.1"/>
</dbReference>
<protein>
    <submittedName>
        <fullName evidence="3 5">Uncharacterized protein</fullName>
    </submittedName>
</protein>
<dbReference type="GeneID" id="54457670"/>
<evidence type="ECO:0000256" key="1">
    <source>
        <dbReference type="SAM" id="MobiDB-lite"/>
    </source>
</evidence>
<feature type="region of interest" description="Disordered" evidence="1">
    <location>
        <begin position="27"/>
        <end position="60"/>
    </location>
</feature>
<feature type="compositionally biased region" description="Polar residues" evidence="1">
    <location>
        <begin position="36"/>
        <end position="52"/>
    </location>
</feature>
<dbReference type="PANTHER" id="PTHR42024">
    <property type="entry name" value="AMINO ACID PERMEASE_ SLC12A DOMAIN-CONTAINING PROTEIN"/>
    <property type="match status" value="1"/>
</dbReference>
<evidence type="ECO:0000313" key="4">
    <source>
        <dbReference type="Proteomes" id="UP000504636"/>
    </source>
</evidence>
<evidence type="ECO:0000313" key="5">
    <source>
        <dbReference type="RefSeq" id="XP_033576977.1"/>
    </source>
</evidence>
<evidence type="ECO:0000313" key="3">
    <source>
        <dbReference type="EMBL" id="KAF2810013.1"/>
    </source>
</evidence>
<dbReference type="OrthoDB" id="4838853at2759"/>
<keyword evidence="2" id="KW-0472">Membrane</keyword>
<proteinExistence type="predicted"/>
<reference evidence="5" key="3">
    <citation type="submission" date="2025-04" db="UniProtKB">
        <authorList>
            <consortium name="RefSeq"/>
        </authorList>
    </citation>
    <scope>IDENTIFICATION</scope>
    <source>
        <strain evidence="5">CBS 304.34</strain>
    </source>
</reference>
<feature type="transmembrane region" description="Helical" evidence="2">
    <location>
        <begin position="92"/>
        <end position="113"/>
    </location>
</feature>
<gene>
    <name evidence="3 5" type="ORF">BDZ99DRAFT_416056</name>
</gene>
<feature type="transmembrane region" description="Helical" evidence="2">
    <location>
        <begin position="125"/>
        <end position="144"/>
    </location>
</feature>
<evidence type="ECO:0000256" key="2">
    <source>
        <dbReference type="SAM" id="Phobius"/>
    </source>
</evidence>
<keyword evidence="4" id="KW-1185">Reference proteome</keyword>
<keyword evidence="2" id="KW-0812">Transmembrane</keyword>
<feature type="transmembrane region" description="Helical" evidence="2">
    <location>
        <begin position="198"/>
        <end position="219"/>
    </location>
</feature>
<reference evidence="3 5" key="1">
    <citation type="journal article" date="2020" name="Stud. Mycol.">
        <title>101 Dothideomycetes genomes: a test case for predicting lifestyles and emergence of pathogens.</title>
        <authorList>
            <person name="Haridas S."/>
            <person name="Albert R."/>
            <person name="Binder M."/>
            <person name="Bloem J."/>
            <person name="Labutti K."/>
            <person name="Salamov A."/>
            <person name="Andreopoulos B."/>
            <person name="Baker S."/>
            <person name="Barry K."/>
            <person name="Bills G."/>
            <person name="Bluhm B."/>
            <person name="Cannon C."/>
            <person name="Castanera R."/>
            <person name="Culley D."/>
            <person name="Daum C."/>
            <person name="Ezra D."/>
            <person name="Gonzalez J."/>
            <person name="Henrissat B."/>
            <person name="Kuo A."/>
            <person name="Liang C."/>
            <person name="Lipzen A."/>
            <person name="Lutzoni F."/>
            <person name="Magnuson J."/>
            <person name="Mondo S."/>
            <person name="Nolan M."/>
            <person name="Ohm R."/>
            <person name="Pangilinan J."/>
            <person name="Park H.-J."/>
            <person name="Ramirez L."/>
            <person name="Alfaro M."/>
            <person name="Sun H."/>
            <person name="Tritt A."/>
            <person name="Yoshinaga Y."/>
            <person name="Zwiers L.-H."/>
            <person name="Turgeon B."/>
            <person name="Goodwin S."/>
            <person name="Spatafora J."/>
            <person name="Crous P."/>
            <person name="Grigoriev I."/>
        </authorList>
    </citation>
    <scope>NUCLEOTIDE SEQUENCE</scope>
    <source>
        <strain evidence="3 5">CBS 304.34</strain>
    </source>
</reference>
<organism evidence="3">
    <name type="scientific">Mytilinidion resinicola</name>
    <dbReference type="NCBI Taxonomy" id="574789"/>
    <lineage>
        <taxon>Eukaryota</taxon>
        <taxon>Fungi</taxon>
        <taxon>Dikarya</taxon>
        <taxon>Ascomycota</taxon>
        <taxon>Pezizomycotina</taxon>
        <taxon>Dothideomycetes</taxon>
        <taxon>Pleosporomycetidae</taxon>
        <taxon>Mytilinidiales</taxon>
        <taxon>Mytilinidiaceae</taxon>
        <taxon>Mytilinidion</taxon>
    </lineage>
</organism>
<accession>A0A6A6YN56</accession>